<sequence length="210" mass="22305">MRCGGGYTHPRKGSGALRERKERSEGEGGEGGLQVLTTMPSDSSSNFNLDFDAAALGSSSAAVRRGHTLADGLPALEVLRRAGGHGDDLRGHVSAMAGCSEGMEEALSLRMVEEEEEDLGEGKRWKNGIGMHRPTADRSAEERGGLRTGKSLSRRHDVEGRNRPRQGRGSPGKIRSTMAGPAQLEVASTLFNFKALVPPSFMGHLAAQLG</sequence>
<keyword evidence="3" id="KW-1185">Reference proteome</keyword>
<protein>
    <submittedName>
        <fullName evidence="2">Uncharacterized protein</fullName>
    </submittedName>
</protein>
<gene>
    <name evidence="2" type="ORF">B0H17DRAFT_1188075</name>
</gene>
<dbReference type="Proteomes" id="UP001221757">
    <property type="component" value="Unassembled WGS sequence"/>
</dbReference>
<name>A0AAD7BP29_MYCRO</name>
<feature type="region of interest" description="Disordered" evidence="1">
    <location>
        <begin position="119"/>
        <end position="176"/>
    </location>
</feature>
<feature type="compositionally biased region" description="Basic and acidic residues" evidence="1">
    <location>
        <begin position="17"/>
        <end position="26"/>
    </location>
</feature>
<evidence type="ECO:0000256" key="1">
    <source>
        <dbReference type="SAM" id="MobiDB-lite"/>
    </source>
</evidence>
<dbReference type="AlphaFoldDB" id="A0AAD7BP29"/>
<evidence type="ECO:0000313" key="3">
    <source>
        <dbReference type="Proteomes" id="UP001221757"/>
    </source>
</evidence>
<accession>A0AAD7BP29</accession>
<proteinExistence type="predicted"/>
<evidence type="ECO:0000313" key="2">
    <source>
        <dbReference type="EMBL" id="KAJ7626221.1"/>
    </source>
</evidence>
<feature type="region of interest" description="Disordered" evidence="1">
    <location>
        <begin position="1"/>
        <end position="34"/>
    </location>
</feature>
<dbReference type="EMBL" id="JARKIE010000590">
    <property type="protein sequence ID" value="KAJ7626221.1"/>
    <property type="molecule type" value="Genomic_DNA"/>
</dbReference>
<comment type="caution">
    <text evidence="2">The sequence shown here is derived from an EMBL/GenBank/DDBJ whole genome shotgun (WGS) entry which is preliminary data.</text>
</comment>
<reference evidence="2" key="1">
    <citation type="submission" date="2023-03" db="EMBL/GenBank/DDBJ databases">
        <title>Massive genome expansion in bonnet fungi (Mycena s.s.) driven by repeated elements and novel gene families across ecological guilds.</title>
        <authorList>
            <consortium name="Lawrence Berkeley National Laboratory"/>
            <person name="Harder C.B."/>
            <person name="Miyauchi S."/>
            <person name="Viragh M."/>
            <person name="Kuo A."/>
            <person name="Thoen E."/>
            <person name="Andreopoulos B."/>
            <person name="Lu D."/>
            <person name="Skrede I."/>
            <person name="Drula E."/>
            <person name="Henrissat B."/>
            <person name="Morin E."/>
            <person name="Kohler A."/>
            <person name="Barry K."/>
            <person name="LaButti K."/>
            <person name="Morin E."/>
            <person name="Salamov A."/>
            <person name="Lipzen A."/>
            <person name="Mereny Z."/>
            <person name="Hegedus B."/>
            <person name="Baldrian P."/>
            <person name="Stursova M."/>
            <person name="Weitz H."/>
            <person name="Taylor A."/>
            <person name="Grigoriev I.V."/>
            <person name="Nagy L.G."/>
            <person name="Martin F."/>
            <person name="Kauserud H."/>
        </authorList>
    </citation>
    <scope>NUCLEOTIDE SEQUENCE</scope>
    <source>
        <strain evidence="2">CBHHK067</strain>
    </source>
</reference>
<organism evidence="2 3">
    <name type="scientific">Mycena rosella</name>
    <name type="common">Pink bonnet</name>
    <name type="synonym">Agaricus rosellus</name>
    <dbReference type="NCBI Taxonomy" id="1033263"/>
    <lineage>
        <taxon>Eukaryota</taxon>
        <taxon>Fungi</taxon>
        <taxon>Dikarya</taxon>
        <taxon>Basidiomycota</taxon>
        <taxon>Agaricomycotina</taxon>
        <taxon>Agaricomycetes</taxon>
        <taxon>Agaricomycetidae</taxon>
        <taxon>Agaricales</taxon>
        <taxon>Marasmiineae</taxon>
        <taxon>Mycenaceae</taxon>
        <taxon>Mycena</taxon>
    </lineage>
</organism>
<feature type="compositionally biased region" description="Basic and acidic residues" evidence="1">
    <location>
        <begin position="134"/>
        <end position="145"/>
    </location>
</feature>